<dbReference type="InterPro" id="IPR058676">
    <property type="entry name" value="YuzK"/>
</dbReference>
<evidence type="ECO:0000313" key="3">
    <source>
        <dbReference type="Proteomes" id="UP000011919"/>
    </source>
</evidence>
<gene>
    <name evidence="2" type="ORF">C772_02470</name>
</gene>
<dbReference type="Proteomes" id="UP000011919">
    <property type="component" value="Unassembled WGS sequence"/>
</dbReference>
<organism evidence="2 3">
    <name type="scientific">Bhargavaea cecembensis DSE10</name>
    <dbReference type="NCBI Taxonomy" id="1235279"/>
    <lineage>
        <taxon>Bacteria</taxon>
        <taxon>Bacillati</taxon>
        <taxon>Bacillota</taxon>
        <taxon>Bacilli</taxon>
        <taxon>Bacillales</taxon>
        <taxon>Caryophanaceae</taxon>
        <taxon>Bhargavaea</taxon>
    </lineage>
</organism>
<accession>M7NAM7</accession>
<keyword evidence="3" id="KW-1185">Reference proteome</keyword>
<dbReference type="STRING" id="1235279.C772_02470"/>
<feature type="region of interest" description="Disordered" evidence="1">
    <location>
        <begin position="45"/>
        <end position="64"/>
    </location>
</feature>
<evidence type="ECO:0000313" key="2">
    <source>
        <dbReference type="EMBL" id="EMR05648.1"/>
    </source>
</evidence>
<name>M7NAM7_9BACL</name>
<evidence type="ECO:0000256" key="1">
    <source>
        <dbReference type="SAM" id="MobiDB-lite"/>
    </source>
</evidence>
<sequence>MRLEYTDRMAQSFRSTHGIGYEDYRMNPKLQLEVEKQREREYALSQGFGMRPETGGHHQTMTDK</sequence>
<dbReference type="Pfam" id="PF26149">
    <property type="entry name" value="YuzK"/>
    <property type="match status" value="1"/>
</dbReference>
<dbReference type="EMBL" id="AOFT01000013">
    <property type="protein sequence ID" value="EMR05648.1"/>
    <property type="molecule type" value="Genomic_DNA"/>
</dbReference>
<feature type="compositionally biased region" description="Basic and acidic residues" evidence="1">
    <location>
        <begin position="54"/>
        <end position="64"/>
    </location>
</feature>
<proteinExistence type="predicted"/>
<protein>
    <submittedName>
        <fullName evidence="2">Uncharacterized protein</fullName>
    </submittedName>
</protein>
<reference evidence="2 3" key="1">
    <citation type="journal article" date="2013" name="Genome Announc.">
        <title>Draft Genome Sequence of Bhargavaea cecembensis Strain DSE10T, Isolated from a Deep-Sea Sediment Sample Collected at a Depth of 5,904 m from the Chagos-Laccadive Ridge System in the Indian Ocean.</title>
        <authorList>
            <person name="Shivaji S."/>
            <person name="Ara S."/>
            <person name="Begum Z."/>
            <person name="Ruth M."/>
            <person name="Singh A."/>
            <person name="Kumar Pinnaka A."/>
        </authorList>
    </citation>
    <scope>NUCLEOTIDE SEQUENCE [LARGE SCALE GENOMIC DNA]</scope>
    <source>
        <strain evidence="2 3">DSE10</strain>
    </source>
</reference>
<comment type="caution">
    <text evidence="2">The sequence shown here is derived from an EMBL/GenBank/DDBJ whole genome shotgun (WGS) entry which is preliminary data.</text>
</comment>
<dbReference type="AlphaFoldDB" id="M7NAM7"/>